<organism evidence="2 3">
    <name type="scientific">Apiospora hydei</name>
    <dbReference type="NCBI Taxonomy" id="1337664"/>
    <lineage>
        <taxon>Eukaryota</taxon>
        <taxon>Fungi</taxon>
        <taxon>Dikarya</taxon>
        <taxon>Ascomycota</taxon>
        <taxon>Pezizomycotina</taxon>
        <taxon>Sordariomycetes</taxon>
        <taxon>Xylariomycetidae</taxon>
        <taxon>Amphisphaeriales</taxon>
        <taxon>Apiosporaceae</taxon>
        <taxon>Apiospora</taxon>
    </lineage>
</organism>
<feature type="signal peptide" evidence="1">
    <location>
        <begin position="1"/>
        <end position="19"/>
    </location>
</feature>
<accession>A0ABR1VZI3</accession>
<evidence type="ECO:0000313" key="2">
    <source>
        <dbReference type="EMBL" id="KAK8075575.1"/>
    </source>
</evidence>
<feature type="chain" id="PRO_5046853136" evidence="1">
    <location>
        <begin position="20"/>
        <end position="120"/>
    </location>
</feature>
<name>A0ABR1VZI3_9PEZI</name>
<dbReference type="GeneID" id="92047613"/>
<keyword evidence="3" id="KW-1185">Reference proteome</keyword>
<gene>
    <name evidence="2" type="ORF">PG997_010238</name>
</gene>
<protein>
    <submittedName>
        <fullName evidence="2">Uncharacterized protein</fullName>
    </submittedName>
</protein>
<evidence type="ECO:0000256" key="1">
    <source>
        <dbReference type="SAM" id="SignalP"/>
    </source>
</evidence>
<comment type="caution">
    <text evidence="2">The sequence shown here is derived from an EMBL/GenBank/DDBJ whole genome shotgun (WGS) entry which is preliminary data.</text>
</comment>
<sequence>MHFFTVVPFLSTLAGLAMASPVPEDVSDTTPGPAGTHIFKYCTDTDFAGNCNFDDSDSLNHCETSSFKYIESLKVYKGYKCTIYMKEKGCTGDSRTYTQGEVPNIPDMFRDFKSYKCVSA</sequence>
<dbReference type="Proteomes" id="UP001433268">
    <property type="component" value="Unassembled WGS sequence"/>
</dbReference>
<dbReference type="RefSeq" id="XP_066666515.1">
    <property type="nucleotide sequence ID" value="XM_066814553.1"/>
</dbReference>
<evidence type="ECO:0000313" key="3">
    <source>
        <dbReference type="Proteomes" id="UP001433268"/>
    </source>
</evidence>
<proteinExistence type="predicted"/>
<reference evidence="2 3" key="1">
    <citation type="submission" date="2023-01" db="EMBL/GenBank/DDBJ databases">
        <title>Analysis of 21 Apiospora genomes using comparative genomics revels a genus with tremendous synthesis potential of carbohydrate active enzymes and secondary metabolites.</title>
        <authorList>
            <person name="Sorensen T."/>
        </authorList>
    </citation>
    <scope>NUCLEOTIDE SEQUENCE [LARGE SCALE GENOMIC DNA]</scope>
    <source>
        <strain evidence="2 3">CBS 114990</strain>
    </source>
</reference>
<dbReference type="EMBL" id="JAQQWN010000007">
    <property type="protein sequence ID" value="KAK8075575.1"/>
    <property type="molecule type" value="Genomic_DNA"/>
</dbReference>
<keyword evidence="1" id="KW-0732">Signal</keyword>